<dbReference type="CDD" id="cd14014">
    <property type="entry name" value="STKc_PknB_like"/>
    <property type="match status" value="1"/>
</dbReference>
<comment type="caution">
    <text evidence="8">The sequence shown here is derived from an EMBL/GenBank/DDBJ whole genome shotgun (WGS) entry which is preliminary data.</text>
</comment>
<name>A0ABT5C4P0_9BACT</name>
<dbReference type="Gene3D" id="1.10.510.10">
    <property type="entry name" value="Transferase(Phosphotransferase) domain 1"/>
    <property type="match status" value="1"/>
</dbReference>
<keyword evidence="2 4" id="KW-0547">Nucleotide-binding</keyword>
<dbReference type="Gene3D" id="3.40.50.300">
    <property type="entry name" value="P-loop containing nucleotide triphosphate hydrolases"/>
    <property type="match status" value="1"/>
</dbReference>
<dbReference type="PROSITE" id="PS50125">
    <property type="entry name" value="GUANYLATE_CYCLASE_2"/>
    <property type="match status" value="1"/>
</dbReference>
<sequence>MSAVFGERYQLVSALGEGGFGTVFKARQLATGQHVAIKVLRLPKESTAQAQEKRIARFHREMQLCAQLHHPNIVRLMDSGHAEGSVVFSVFEFVPGNNLAEVLEREGQLDPVETRHLMMQILDALACAHAQGVVHRDLKPANIMIVPTGARRNALVLDFGIGGFTHEARHENEARITLTDESVGTPSYAAPEQLRNQPTTPRSDFYAWGLLFLECLAGKRVIEGATVAEVVFKQLSADPIPIPPEIADHPLGDILRRVTAKDPAARDVTAASLLRELEACDVSGLRPDARDRRLGRAAQDAETPVSPSEPGSDGRHQRLVQGERRQITAVCCILSAVGVGSRAADLEELDHVLGLQQEACAELARRFGGHVAGGLGDAVLFYFGYPKAREDDARRAARAALAIASEVARRSAALEAARRLRVDVRIGIHTGLVVARELRDPASAGLGYVVGTTPKLASRLSLLAEPGGILVSNGTERLLRKQLLLEETGIRVTDDSTMPVSAFALRDGASSAALREVPLVGRDREIEALLERWARASDGAGQAVLISGEPGIGKSRLARALEERIGARPHAWIECRCTPDSVHSAFYPIIELLDRMLDPRREAKPEGKVDRLEALLSLYGFELREAVPLFASLLSLPLPKRWTPLDVSPQRKREMTRNAVLSLLFEMAEKEPVALLVEDLHWGDPSTVELLGQLVSEIGSSRLLAIFTARQEFVHPWSPGSLLQIQLGRFGRSEVERMTAQITGGRSLPAEVLDHITRRTDGVPLFVEELVLAMIEAGALAEREGGYALVRPLSDLSIPATLRDSLVARLDRLGRAKETAQVAAAIGREFTFELLRVVSPLEEAEVQEDLDKLVASELVYRKRRIKNPAYVFKHALVRDAAYESLLKRTCREVHLRIARALEERFPEIASERPDLLAHHHAAAEQRREAVGYGRKAGVAALQRSAYAEAIAAARQALGWIASSKEDDEQAGAAAAAAPAPELQGQPMTASERIQAELELHGVVTPALMASRGWGDDELKSALDRAQALLDLLGDSPRSIPTVWALITYHHARSHRAEAQSLAERALRLAERSSDVGNVVAVLPIYAQCLFFSGKHAEARACLDRALASYDPAVHRAHASTFGQDSKVYALALSGLQWWLLGYPERALVAGTAAVAFARELNDANSLGMALGYLLGVWHYRGEREPAREVAATLAAVAERHGLPQWGGLAAMFQGWIDGDPTVPRQLLSGFRAMGFDVAFPYWASIVAECEALTGDLDAAIARIDECLEKAEHDVELYYVSLLHNFKGELVLKRDPRALDAAERCFRDAIAVAQAQDVKMPELKAVTSLARVLRDRGRREEARVSLAPIYAWFKEGLDTPALVDAKALLEELGGAELR</sequence>
<feature type="region of interest" description="Disordered" evidence="5">
    <location>
        <begin position="291"/>
        <end position="319"/>
    </location>
</feature>
<evidence type="ECO:0000313" key="8">
    <source>
        <dbReference type="EMBL" id="MDC0681386.1"/>
    </source>
</evidence>
<dbReference type="SMART" id="SM00044">
    <property type="entry name" value="CYCc"/>
    <property type="match status" value="1"/>
</dbReference>
<dbReference type="SUPFAM" id="SSF52540">
    <property type="entry name" value="P-loop containing nucleoside triphosphate hydrolases"/>
    <property type="match status" value="1"/>
</dbReference>
<keyword evidence="3 4" id="KW-0067">ATP-binding</keyword>
<evidence type="ECO:0000256" key="2">
    <source>
        <dbReference type="ARBA" id="ARBA00022741"/>
    </source>
</evidence>
<evidence type="ECO:0000259" key="7">
    <source>
        <dbReference type="PROSITE" id="PS50125"/>
    </source>
</evidence>
<dbReference type="RefSeq" id="WP_272098449.1">
    <property type="nucleotide sequence ID" value="NZ_JAQNDK010000003.1"/>
</dbReference>
<dbReference type="InterPro" id="IPR023889">
    <property type="entry name" value="TOMM_kin_cyc"/>
</dbReference>
<dbReference type="InterPro" id="IPR029787">
    <property type="entry name" value="Nucleotide_cyclase"/>
</dbReference>
<evidence type="ECO:0000256" key="1">
    <source>
        <dbReference type="ARBA" id="ARBA00004167"/>
    </source>
</evidence>
<evidence type="ECO:0000256" key="3">
    <source>
        <dbReference type="ARBA" id="ARBA00022840"/>
    </source>
</evidence>
<dbReference type="SMART" id="SM00220">
    <property type="entry name" value="S_TKc"/>
    <property type="match status" value="1"/>
</dbReference>
<dbReference type="SUPFAM" id="SSF55073">
    <property type="entry name" value="Nucleotide cyclase"/>
    <property type="match status" value="1"/>
</dbReference>
<dbReference type="PROSITE" id="PS00107">
    <property type="entry name" value="PROTEIN_KINASE_ATP"/>
    <property type="match status" value="1"/>
</dbReference>
<dbReference type="InterPro" id="IPR011990">
    <property type="entry name" value="TPR-like_helical_dom_sf"/>
</dbReference>
<dbReference type="InterPro" id="IPR001054">
    <property type="entry name" value="A/G_cyclase"/>
</dbReference>
<feature type="domain" description="Guanylate cyclase" evidence="7">
    <location>
        <begin position="362"/>
        <end position="461"/>
    </location>
</feature>
<dbReference type="PANTHER" id="PTHR16305:SF28">
    <property type="entry name" value="GUANYLATE CYCLASE DOMAIN-CONTAINING PROTEIN"/>
    <property type="match status" value="1"/>
</dbReference>
<dbReference type="NCBIfam" id="TIGR03903">
    <property type="entry name" value="TOMM_kin_cyc"/>
    <property type="match status" value="1"/>
</dbReference>
<organism evidence="8 9">
    <name type="scientific">Sorangium atrum</name>
    <dbReference type="NCBI Taxonomy" id="2995308"/>
    <lineage>
        <taxon>Bacteria</taxon>
        <taxon>Pseudomonadati</taxon>
        <taxon>Myxococcota</taxon>
        <taxon>Polyangia</taxon>
        <taxon>Polyangiales</taxon>
        <taxon>Polyangiaceae</taxon>
        <taxon>Sorangium</taxon>
    </lineage>
</organism>
<reference evidence="8 9" key="1">
    <citation type="submission" date="2023-01" db="EMBL/GenBank/DDBJ databases">
        <title>Minimal conservation of predation-associated metabolite biosynthetic gene clusters underscores biosynthetic potential of Myxococcota including descriptions for ten novel species: Archangium lansinium sp. nov., Myxococcus landrumus sp. nov., Nannocystis bai.</title>
        <authorList>
            <person name="Ahearne A."/>
            <person name="Stevens C."/>
            <person name="Dowd S."/>
        </authorList>
    </citation>
    <scope>NUCLEOTIDE SEQUENCE [LARGE SCALE GENOMIC DNA]</scope>
    <source>
        <strain evidence="8 9">WIWO2</strain>
    </source>
</reference>
<accession>A0ABT5C4P0</accession>
<dbReference type="InterPro" id="IPR011009">
    <property type="entry name" value="Kinase-like_dom_sf"/>
</dbReference>
<evidence type="ECO:0000313" key="9">
    <source>
        <dbReference type="Proteomes" id="UP001217485"/>
    </source>
</evidence>
<dbReference type="InterPro" id="IPR017441">
    <property type="entry name" value="Protein_kinase_ATP_BS"/>
</dbReference>
<dbReference type="InterPro" id="IPR027417">
    <property type="entry name" value="P-loop_NTPase"/>
</dbReference>
<dbReference type="Pfam" id="PF13191">
    <property type="entry name" value="AAA_16"/>
    <property type="match status" value="1"/>
</dbReference>
<protein>
    <submittedName>
        <fullName evidence="8">TOMM system kinase/cyclase fusion protein</fullName>
    </submittedName>
</protein>
<proteinExistence type="predicted"/>
<dbReference type="InterPro" id="IPR000719">
    <property type="entry name" value="Prot_kinase_dom"/>
</dbReference>
<evidence type="ECO:0000256" key="4">
    <source>
        <dbReference type="PROSITE-ProRule" id="PRU10141"/>
    </source>
</evidence>
<dbReference type="PANTHER" id="PTHR16305">
    <property type="entry name" value="TESTICULAR SOLUBLE ADENYLYL CYCLASE"/>
    <property type="match status" value="1"/>
</dbReference>
<dbReference type="Pfam" id="PF00069">
    <property type="entry name" value="Pkinase"/>
    <property type="match status" value="1"/>
</dbReference>
<dbReference type="PROSITE" id="PS00108">
    <property type="entry name" value="PROTEIN_KINASE_ST"/>
    <property type="match status" value="1"/>
</dbReference>
<dbReference type="InterPro" id="IPR041664">
    <property type="entry name" value="AAA_16"/>
</dbReference>
<dbReference type="PROSITE" id="PS50011">
    <property type="entry name" value="PROTEIN_KINASE_DOM"/>
    <property type="match status" value="1"/>
</dbReference>
<feature type="binding site" evidence="4">
    <location>
        <position position="38"/>
    </location>
    <ligand>
        <name>ATP</name>
        <dbReference type="ChEBI" id="CHEBI:30616"/>
    </ligand>
</feature>
<dbReference type="InterPro" id="IPR008271">
    <property type="entry name" value="Ser/Thr_kinase_AS"/>
</dbReference>
<keyword evidence="8" id="KW-0418">Kinase</keyword>
<dbReference type="Gene3D" id="1.25.40.10">
    <property type="entry name" value="Tetratricopeptide repeat domain"/>
    <property type="match status" value="2"/>
</dbReference>
<dbReference type="GO" id="GO:0016301">
    <property type="term" value="F:kinase activity"/>
    <property type="evidence" value="ECO:0007669"/>
    <property type="project" value="UniProtKB-KW"/>
</dbReference>
<evidence type="ECO:0000259" key="6">
    <source>
        <dbReference type="PROSITE" id="PS50011"/>
    </source>
</evidence>
<dbReference type="SUPFAM" id="SSF56112">
    <property type="entry name" value="Protein kinase-like (PK-like)"/>
    <property type="match status" value="1"/>
</dbReference>
<gene>
    <name evidence="8" type="ORF">POL72_26840</name>
</gene>
<keyword evidence="9" id="KW-1185">Reference proteome</keyword>
<evidence type="ECO:0000256" key="5">
    <source>
        <dbReference type="SAM" id="MobiDB-lite"/>
    </source>
</evidence>
<dbReference type="SUPFAM" id="SSF48452">
    <property type="entry name" value="TPR-like"/>
    <property type="match status" value="1"/>
</dbReference>
<comment type="subcellular location">
    <subcellularLocation>
        <location evidence="1">Membrane</location>
        <topology evidence="1">Single-pass membrane protein</topology>
    </subcellularLocation>
</comment>
<feature type="domain" description="Protein kinase" evidence="6">
    <location>
        <begin position="9"/>
        <end position="278"/>
    </location>
</feature>
<dbReference type="Pfam" id="PF00211">
    <property type="entry name" value="Guanylate_cyc"/>
    <property type="match status" value="1"/>
</dbReference>
<dbReference type="EMBL" id="JAQNDK010000003">
    <property type="protein sequence ID" value="MDC0681386.1"/>
    <property type="molecule type" value="Genomic_DNA"/>
</dbReference>
<dbReference type="Gene3D" id="3.30.70.1230">
    <property type="entry name" value="Nucleotide cyclase"/>
    <property type="match status" value="1"/>
</dbReference>
<dbReference type="Proteomes" id="UP001217485">
    <property type="component" value="Unassembled WGS sequence"/>
</dbReference>
<keyword evidence="8" id="KW-0808">Transferase</keyword>